<organism evidence="2 3">
    <name type="scientific">Gossypium arboreum</name>
    <name type="common">Tree cotton</name>
    <name type="synonym">Gossypium nanking</name>
    <dbReference type="NCBI Taxonomy" id="29729"/>
    <lineage>
        <taxon>Eukaryota</taxon>
        <taxon>Viridiplantae</taxon>
        <taxon>Streptophyta</taxon>
        <taxon>Embryophyta</taxon>
        <taxon>Tracheophyta</taxon>
        <taxon>Spermatophyta</taxon>
        <taxon>Magnoliopsida</taxon>
        <taxon>eudicotyledons</taxon>
        <taxon>Gunneridae</taxon>
        <taxon>Pentapetalae</taxon>
        <taxon>rosids</taxon>
        <taxon>malvids</taxon>
        <taxon>Malvales</taxon>
        <taxon>Malvaceae</taxon>
        <taxon>Malvoideae</taxon>
        <taxon>Gossypium</taxon>
    </lineage>
</organism>
<dbReference type="EMBL" id="JARKNE010000008">
    <property type="protein sequence ID" value="KAK5812538.1"/>
    <property type="molecule type" value="Genomic_DNA"/>
</dbReference>
<evidence type="ECO:0000313" key="3">
    <source>
        <dbReference type="Proteomes" id="UP001358586"/>
    </source>
</evidence>
<protein>
    <submittedName>
        <fullName evidence="2">Uncharacterized protein</fullName>
    </submittedName>
</protein>
<sequence>MKKGVEDQIELMETRGRSRKASRFRDMLSTLEGRVVNLEESMGDTRETLKEVEGRIDVLDSMKEQLRDFVLESFGSTLDKLMVMDDALVVMVMTLKEEIMELKGELTIYKATLGSEMLTSGSKQCKMDVLKLKEFKRMRKDKFESFKPKEITNDGGDHEEERDNNGNRGNSKTGGNKRPKNGK</sequence>
<feature type="region of interest" description="Disordered" evidence="1">
    <location>
        <begin position="146"/>
        <end position="183"/>
    </location>
</feature>
<keyword evidence="3" id="KW-1185">Reference proteome</keyword>
<gene>
    <name evidence="2" type="ORF">PVK06_027973</name>
</gene>
<comment type="caution">
    <text evidence="2">The sequence shown here is derived from an EMBL/GenBank/DDBJ whole genome shotgun (WGS) entry which is preliminary data.</text>
</comment>
<evidence type="ECO:0000256" key="1">
    <source>
        <dbReference type="SAM" id="MobiDB-lite"/>
    </source>
</evidence>
<accession>A0ABR0P1Z9</accession>
<proteinExistence type="predicted"/>
<feature type="compositionally biased region" description="Basic and acidic residues" evidence="1">
    <location>
        <begin position="146"/>
        <end position="165"/>
    </location>
</feature>
<evidence type="ECO:0000313" key="2">
    <source>
        <dbReference type="EMBL" id="KAK5812538.1"/>
    </source>
</evidence>
<name>A0ABR0P1Z9_GOSAR</name>
<reference evidence="2 3" key="1">
    <citation type="submission" date="2023-03" db="EMBL/GenBank/DDBJ databases">
        <title>WGS of Gossypium arboreum.</title>
        <authorList>
            <person name="Yu D."/>
        </authorList>
    </citation>
    <scope>NUCLEOTIDE SEQUENCE [LARGE SCALE GENOMIC DNA]</scope>
    <source>
        <tissue evidence="2">Leaf</tissue>
    </source>
</reference>
<dbReference type="Proteomes" id="UP001358586">
    <property type="component" value="Chromosome 8"/>
</dbReference>